<dbReference type="OrthoDB" id="8809604at2"/>
<sequence>MPAIAAENRVSTRTRILAYALLGYIALMVLFGPSIAELGLEALGCPGRPGSSETGCQGLAMLPAQALAPWLSVTPPLETTFLLLQQMWFLIAGWVGLIVFSVRSDRRPKLPVETQHEASVVSEQSAIASTGNISYAAQQAEWISHKQAEQAQERETEQLSLYRRLLAEGTLWGSLSIVFIFMLAGLAVFCLALGTPLVGGLSAQSLLHTFGCSNQSLMASNPLGGFCGFWTDRLEPYQRPWFGALFSPFWLFTQFSDVLLIWTALILLLALVFVYRVGWSMVFKNTSPFLKVVGFVFFGAALLGQLYQLSRDTSQVVQSFGSSGLGSAVNVVEMVFLAGTVIVLVVIAGLIALIVLAITLSRELTRRRAQTRSVKTTPVKRKPPSL</sequence>
<evidence type="ECO:0000313" key="2">
    <source>
        <dbReference type="EMBL" id="TIH06850.1"/>
    </source>
</evidence>
<feature type="transmembrane region" description="Helical" evidence="1">
    <location>
        <begin position="289"/>
        <end position="307"/>
    </location>
</feature>
<keyword evidence="3" id="KW-1185">Reference proteome</keyword>
<organism evidence="2 3">
    <name type="scientific">Pseudomonas leptonychotis</name>
    <dbReference type="NCBI Taxonomy" id="2448482"/>
    <lineage>
        <taxon>Bacteria</taxon>
        <taxon>Pseudomonadati</taxon>
        <taxon>Pseudomonadota</taxon>
        <taxon>Gammaproteobacteria</taxon>
        <taxon>Pseudomonadales</taxon>
        <taxon>Pseudomonadaceae</taxon>
        <taxon>Pseudomonas</taxon>
    </lineage>
</organism>
<feature type="transmembrane region" description="Helical" evidence="1">
    <location>
        <begin position="16"/>
        <end position="36"/>
    </location>
</feature>
<proteinExistence type="predicted"/>
<dbReference type="RefSeq" id="WP_136665961.1">
    <property type="nucleotide sequence ID" value="NZ_RFLV01000005.1"/>
</dbReference>
<feature type="transmembrane region" description="Helical" evidence="1">
    <location>
        <begin position="80"/>
        <end position="100"/>
    </location>
</feature>
<protein>
    <submittedName>
        <fullName evidence="2">Uncharacterized protein</fullName>
    </submittedName>
</protein>
<keyword evidence="1" id="KW-0812">Transmembrane</keyword>
<keyword evidence="1" id="KW-1133">Transmembrane helix</keyword>
<evidence type="ECO:0000313" key="3">
    <source>
        <dbReference type="Proteomes" id="UP000307541"/>
    </source>
</evidence>
<comment type="caution">
    <text evidence="2">The sequence shown here is derived from an EMBL/GenBank/DDBJ whole genome shotgun (WGS) entry which is preliminary data.</text>
</comment>
<feature type="transmembrane region" description="Helical" evidence="1">
    <location>
        <begin position="334"/>
        <end position="360"/>
    </location>
</feature>
<dbReference type="Proteomes" id="UP000307541">
    <property type="component" value="Unassembled WGS sequence"/>
</dbReference>
<feature type="transmembrane region" description="Helical" evidence="1">
    <location>
        <begin position="259"/>
        <end position="277"/>
    </location>
</feature>
<feature type="transmembrane region" description="Helical" evidence="1">
    <location>
        <begin position="171"/>
        <end position="194"/>
    </location>
</feature>
<accession>A0A4T1ZRM4</accession>
<reference evidence="2 3" key="1">
    <citation type="submission" date="2018-10" db="EMBL/GenBank/DDBJ databases">
        <title>Pseudomonas leptonychotis sp. nov., isolated from Weddell seals in Antarctica.</title>
        <authorList>
            <person name="Novakova D."/>
            <person name="Svec P."/>
            <person name="Kralova S."/>
            <person name="Kristofova L."/>
            <person name="Zeman M."/>
            <person name="Pantucek R."/>
            <person name="Maslanova I."/>
            <person name="Sedlacek I."/>
        </authorList>
    </citation>
    <scope>NUCLEOTIDE SEQUENCE [LARGE SCALE GENOMIC DNA]</scope>
    <source>
        <strain evidence="2 3">CCM 8849</strain>
    </source>
</reference>
<name>A0A4T1ZRM4_9PSED</name>
<evidence type="ECO:0000256" key="1">
    <source>
        <dbReference type="SAM" id="Phobius"/>
    </source>
</evidence>
<dbReference type="EMBL" id="RFLV01000005">
    <property type="protein sequence ID" value="TIH06850.1"/>
    <property type="molecule type" value="Genomic_DNA"/>
</dbReference>
<keyword evidence="1" id="KW-0472">Membrane</keyword>
<dbReference type="AlphaFoldDB" id="A0A4T1ZRM4"/>
<gene>
    <name evidence="2" type="ORF">D8779_18635</name>
</gene>